<dbReference type="SUPFAM" id="SSF55464">
    <property type="entry name" value="Origin of replication-binding domain, RBD-like"/>
    <property type="match status" value="1"/>
</dbReference>
<feature type="region of interest" description="Disordered" evidence="1">
    <location>
        <begin position="968"/>
        <end position="990"/>
    </location>
</feature>
<dbReference type="Gene3D" id="3.40.50.300">
    <property type="entry name" value="P-loop containing nucleotide triphosphate hydrolases"/>
    <property type="match status" value="2"/>
</dbReference>
<keyword evidence="4" id="KW-1185">Reference proteome</keyword>
<organism evidence="3 4">
    <name type="scientific">Novosphingobium beihaiensis</name>
    <dbReference type="NCBI Taxonomy" id="2930389"/>
    <lineage>
        <taxon>Bacteria</taxon>
        <taxon>Pseudomonadati</taxon>
        <taxon>Pseudomonadota</taxon>
        <taxon>Alphaproteobacteria</taxon>
        <taxon>Sphingomonadales</taxon>
        <taxon>Sphingomonadaceae</taxon>
        <taxon>Novosphingobium</taxon>
    </lineage>
</organism>
<protein>
    <submittedName>
        <fullName evidence="3">Conjugative relaxase</fullName>
    </submittedName>
</protein>
<dbReference type="EMBL" id="JALHLG010000039">
    <property type="protein sequence ID" value="MCJ2188597.1"/>
    <property type="molecule type" value="Genomic_DNA"/>
</dbReference>
<dbReference type="Proteomes" id="UP001202281">
    <property type="component" value="Unassembled WGS sequence"/>
</dbReference>
<comment type="caution">
    <text evidence="3">The sequence shown here is derived from an EMBL/GenBank/DDBJ whole genome shotgun (WGS) entry which is preliminary data.</text>
</comment>
<reference evidence="3 4" key="1">
    <citation type="submission" date="2022-04" db="EMBL/GenBank/DDBJ databases">
        <title>Identification of a novel bacterium isolated from mangrove sediments.</title>
        <authorList>
            <person name="Pan X."/>
        </authorList>
    </citation>
    <scope>NUCLEOTIDE SEQUENCE [LARGE SCALE GENOMIC DNA]</scope>
    <source>
        <strain evidence="3 4">B2638</strain>
    </source>
</reference>
<dbReference type="Gene3D" id="2.30.30.940">
    <property type="match status" value="1"/>
</dbReference>
<dbReference type="InterPro" id="IPR014862">
    <property type="entry name" value="TrwC"/>
</dbReference>
<feature type="domain" description="TrwC relaxase" evidence="2">
    <location>
        <begin position="9"/>
        <end position="279"/>
    </location>
</feature>
<dbReference type="Pfam" id="PF08751">
    <property type="entry name" value="TrwC"/>
    <property type="match status" value="1"/>
</dbReference>
<gene>
    <name evidence="3" type="ORF">MTR66_17470</name>
</gene>
<name>A0ABT0BU96_9SPHN</name>
<proteinExistence type="predicted"/>
<accession>A0ABT0BU96</accession>
<sequence length="990" mass="107185">MISIAAVSGDGASYYAADNYYTAREGTEQSAWLGKAAEDLGLAGIVDPDVFERILAGKLPDGTQLDARRGEHRPGLDLTFSASKSVSLLALVGGDKRIVAELRGAVASTLGWIETNLAETRVWNGSNQVTERTGNLLAATFLHDVNRNQEPQLHIHAVIANVTKGSDGKWHALKNDELYARQHTISAVFNAELRSRIEGLGYNTQPARNPIDGAFEITGVNRDVIDAFSTRSQEIRAALQAEGRSSPRERELVALTTRRSKDAIIDPEERGKGWAKLAEKCGLDAKELVREAIGRLDKGQSMWGRVVEGIRGVGAKGQAMAAAMGLSPRDGDVLVPERLGRLAPRDYAAAQAVASASRELSEREAGFDRLDLIGKALDRIGPVTVTGIEARIDLLQQKGLLLGTARMVTPEMMVRLEQAILAHLRDARGVATPLLDRPDAAVRVQEAARELGLRRLNPGQQGAAVDILSTSNRVHYVQGGAGVGKSAALGPVAAVAHSTGHRVHALAIATRTAREFGEKIGAPGQSIASFLARHARVLDGTASPDRLAAAREEIAGSFIMVDEASMVPNHQFEQILRLGNILGAERVIMAGDTRQLLAIEAGKPFEVTQEHGAPISHITENLRAASPLMKTVNAALEQGDIAKAFEALKDNTLEVRKDAAASHAAELWTSLPKDRRENTVLLALSRSMRGAVNEAVQQRLKMAGEIGRDGLRLAVHDRVMITREGARQMRAYQDGRVVEFNTSLPRQGFVRGDRGVVIGQEGRVVSLRMPDGTVRALEPHRFARNLKHDAVSIHQEKQLSVHEGDRIRWTANDKERGLLNNQLAQVQSVHSDRVTVRTTGGQVHDLKAGDPMLEKLDLAYALTVHAAQGLTSESGILVMREEERLLNSARSFLVAATRVANDITLVVDNAGALERGIARNAGGKTSALEIAGNLPDMPRSELMKLALKLGFEPGNGQMAGKERDLALEKELGRDREPQRGEISRDFQIER</sequence>
<evidence type="ECO:0000313" key="3">
    <source>
        <dbReference type="EMBL" id="MCJ2188597.1"/>
    </source>
</evidence>
<dbReference type="NCBIfam" id="NF041492">
    <property type="entry name" value="MobF"/>
    <property type="match status" value="1"/>
</dbReference>
<dbReference type="InterPro" id="IPR014059">
    <property type="entry name" value="TraI/TrwC_relax"/>
</dbReference>
<dbReference type="InterPro" id="IPR027417">
    <property type="entry name" value="P-loop_NTPase"/>
</dbReference>
<evidence type="ECO:0000256" key="1">
    <source>
        <dbReference type="SAM" id="MobiDB-lite"/>
    </source>
</evidence>
<dbReference type="Pfam" id="PF13604">
    <property type="entry name" value="AAA_30"/>
    <property type="match status" value="1"/>
</dbReference>
<dbReference type="NCBIfam" id="TIGR02686">
    <property type="entry name" value="relax_trwC"/>
    <property type="match status" value="1"/>
</dbReference>
<evidence type="ECO:0000313" key="4">
    <source>
        <dbReference type="Proteomes" id="UP001202281"/>
    </source>
</evidence>
<dbReference type="RefSeq" id="WP_243923392.1">
    <property type="nucleotide sequence ID" value="NZ_JALHLG010000039.1"/>
</dbReference>
<evidence type="ECO:0000259" key="2">
    <source>
        <dbReference type="Pfam" id="PF08751"/>
    </source>
</evidence>
<dbReference type="SUPFAM" id="SSF52540">
    <property type="entry name" value="P-loop containing nucleoside triphosphate hydrolases"/>
    <property type="match status" value="1"/>
</dbReference>